<dbReference type="GO" id="GO:0016787">
    <property type="term" value="F:hydrolase activity"/>
    <property type="evidence" value="ECO:0007669"/>
    <property type="project" value="UniProtKB-KW"/>
</dbReference>
<dbReference type="PANTHER" id="PTHR43540:SF9">
    <property type="entry name" value="FAMILY HYDROLASE, PUTATIVE (AFU_ORTHOLOGUE AFUA_2G08700)-RELATED"/>
    <property type="match status" value="1"/>
</dbReference>
<dbReference type="Proteomes" id="UP000327013">
    <property type="component" value="Unassembled WGS sequence"/>
</dbReference>
<dbReference type="Gene3D" id="3.40.50.850">
    <property type="entry name" value="Isochorismatase-like"/>
    <property type="match status" value="1"/>
</dbReference>
<dbReference type="Pfam" id="PF00857">
    <property type="entry name" value="Isochorismatase"/>
    <property type="match status" value="1"/>
</dbReference>
<feature type="domain" description="Isochorismatase-like" evidence="3">
    <location>
        <begin position="57"/>
        <end position="152"/>
    </location>
</feature>
<gene>
    <name evidence="4" type="ORF">FH972_023971</name>
</gene>
<organism evidence="4 5">
    <name type="scientific">Carpinus fangiana</name>
    <dbReference type="NCBI Taxonomy" id="176857"/>
    <lineage>
        <taxon>Eukaryota</taxon>
        <taxon>Viridiplantae</taxon>
        <taxon>Streptophyta</taxon>
        <taxon>Embryophyta</taxon>
        <taxon>Tracheophyta</taxon>
        <taxon>Spermatophyta</taxon>
        <taxon>Magnoliopsida</taxon>
        <taxon>eudicotyledons</taxon>
        <taxon>Gunneridae</taxon>
        <taxon>Pentapetalae</taxon>
        <taxon>rosids</taxon>
        <taxon>fabids</taxon>
        <taxon>Fagales</taxon>
        <taxon>Betulaceae</taxon>
        <taxon>Carpinus</taxon>
    </lineage>
</organism>
<keyword evidence="5" id="KW-1185">Reference proteome</keyword>
<dbReference type="AlphaFoldDB" id="A0A5N6KXD3"/>
<evidence type="ECO:0000256" key="1">
    <source>
        <dbReference type="ARBA" id="ARBA00006336"/>
    </source>
</evidence>
<dbReference type="InterPro" id="IPR000868">
    <property type="entry name" value="Isochorismatase-like_dom"/>
</dbReference>
<accession>A0A5N6KXD3</accession>
<keyword evidence="2" id="KW-0378">Hydrolase</keyword>
<dbReference type="OrthoDB" id="167809at2759"/>
<evidence type="ECO:0000256" key="2">
    <source>
        <dbReference type="ARBA" id="ARBA00022801"/>
    </source>
</evidence>
<protein>
    <recommendedName>
        <fullName evidence="3">Isochorismatase-like domain-containing protein</fullName>
    </recommendedName>
</protein>
<evidence type="ECO:0000313" key="5">
    <source>
        <dbReference type="Proteomes" id="UP000327013"/>
    </source>
</evidence>
<reference evidence="4 5" key="1">
    <citation type="submission" date="2019-06" db="EMBL/GenBank/DDBJ databases">
        <title>A chromosomal-level reference genome of Carpinus fangiana (Coryloideae, Betulaceae).</title>
        <authorList>
            <person name="Yang X."/>
            <person name="Wang Z."/>
            <person name="Zhang L."/>
            <person name="Hao G."/>
            <person name="Liu J."/>
            <person name="Yang Y."/>
        </authorList>
    </citation>
    <scope>NUCLEOTIDE SEQUENCE [LARGE SCALE GENOMIC DNA]</scope>
    <source>
        <strain evidence="4">Cfa_2016G</strain>
        <tissue evidence="4">Leaf</tissue>
    </source>
</reference>
<dbReference type="InterPro" id="IPR036380">
    <property type="entry name" value="Isochorismatase-like_sf"/>
</dbReference>
<dbReference type="SUPFAM" id="SSF52499">
    <property type="entry name" value="Isochorismatase-like hydrolases"/>
    <property type="match status" value="1"/>
</dbReference>
<dbReference type="InterPro" id="IPR050272">
    <property type="entry name" value="Isochorismatase-like_hydrls"/>
</dbReference>
<sequence length="182" mass="20616">MQRCREEAIQIAFLNWVIDEHDLVVMPPGVQRAFYQRRAKTHGSPWFTALGAQLPGDMGRCLWRDSWNAALYAPLKEAQQPEDVIFHKNRPSGMWSLDQDMHRYLRQHDKKTVIFAGVNTDQCVLGTLTDAYSNGFDCILLGDCTGTQSGFQANELCDWNVATMYGFVTDSASFVSSVRETD</sequence>
<proteinExistence type="inferred from homology"/>
<name>A0A5N6KXD3_9ROSI</name>
<comment type="similarity">
    <text evidence="1">Belongs to the isochorismatase family.</text>
</comment>
<comment type="caution">
    <text evidence="4">The sequence shown here is derived from an EMBL/GenBank/DDBJ whole genome shotgun (WGS) entry which is preliminary data.</text>
</comment>
<evidence type="ECO:0000259" key="3">
    <source>
        <dbReference type="Pfam" id="PF00857"/>
    </source>
</evidence>
<dbReference type="EMBL" id="VIBQ01000016">
    <property type="protein sequence ID" value="KAB8356388.1"/>
    <property type="molecule type" value="Genomic_DNA"/>
</dbReference>
<evidence type="ECO:0000313" key="4">
    <source>
        <dbReference type="EMBL" id="KAB8356388.1"/>
    </source>
</evidence>
<dbReference type="PANTHER" id="PTHR43540">
    <property type="entry name" value="PEROXYUREIDOACRYLATE/UREIDOACRYLATE AMIDOHYDROLASE-RELATED"/>
    <property type="match status" value="1"/>
</dbReference>